<feature type="signal peptide" evidence="2">
    <location>
        <begin position="1"/>
        <end position="25"/>
    </location>
</feature>
<dbReference type="PRINTS" id="PR00793">
    <property type="entry name" value="PROAMNOPTASE"/>
</dbReference>
<dbReference type="AlphaFoldDB" id="A0A4U1BBX9"/>
<dbReference type="Gene3D" id="3.40.50.1820">
    <property type="entry name" value="alpha/beta hydrolase"/>
    <property type="match status" value="1"/>
</dbReference>
<protein>
    <submittedName>
        <fullName evidence="4">Alpha/beta fold hydrolase</fullName>
    </submittedName>
</protein>
<feature type="chain" id="PRO_5020485573" evidence="2">
    <location>
        <begin position="26"/>
        <end position="489"/>
    </location>
</feature>
<comment type="caution">
    <text evidence="4">The sequence shown here is derived from an EMBL/GenBank/DDBJ whole genome shotgun (WGS) entry which is preliminary data.</text>
</comment>
<dbReference type="PANTHER" id="PTHR43798">
    <property type="entry name" value="MONOACYLGLYCEROL LIPASE"/>
    <property type="match status" value="1"/>
</dbReference>
<dbReference type="Proteomes" id="UP000305674">
    <property type="component" value="Unassembled WGS sequence"/>
</dbReference>
<proteinExistence type="predicted"/>
<keyword evidence="1 4" id="KW-0378">Hydrolase</keyword>
<reference evidence="4 5" key="1">
    <citation type="submission" date="2019-04" db="EMBL/GenBank/DDBJ databases">
        <authorList>
            <person name="Hwang J.C."/>
        </authorList>
    </citation>
    <scope>NUCLEOTIDE SEQUENCE [LARGE SCALE GENOMIC DNA]</scope>
    <source>
        <strain evidence="4 5">IMCC35001</strain>
    </source>
</reference>
<dbReference type="PANTHER" id="PTHR43798:SF27">
    <property type="entry name" value="HYDROLASE ALPHA_BETA HYDROLASE FOLD FAMILY"/>
    <property type="match status" value="1"/>
</dbReference>
<organism evidence="4 5">
    <name type="scientific">Ferrimonas sediminicola</name>
    <dbReference type="NCBI Taxonomy" id="2569538"/>
    <lineage>
        <taxon>Bacteria</taxon>
        <taxon>Pseudomonadati</taxon>
        <taxon>Pseudomonadota</taxon>
        <taxon>Gammaproteobacteria</taxon>
        <taxon>Alteromonadales</taxon>
        <taxon>Ferrimonadaceae</taxon>
        <taxon>Ferrimonas</taxon>
    </lineage>
</organism>
<dbReference type="GO" id="GO:0016020">
    <property type="term" value="C:membrane"/>
    <property type="evidence" value="ECO:0007669"/>
    <property type="project" value="TreeGrafter"/>
</dbReference>
<dbReference type="InterPro" id="IPR002410">
    <property type="entry name" value="Peptidase_S33"/>
</dbReference>
<gene>
    <name evidence="4" type="ORF">FCL40_13455</name>
</gene>
<dbReference type="InterPro" id="IPR029058">
    <property type="entry name" value="AB_hydrolase_fold"/>
</dbReference>
<dbReference type="EMBL" id="SWCI01000009">
    <property type="protein sequence ID" value="TKB48130.1"/>
    <property type="molecule type" value="Genomic_DNA"/>
</dbReference>
<dbReference type="InterPro" id="IPR050266">
    <property type="entry name" value="AB_hydrolase_sf"/>
</dbReference>
<evidence type="ECO:0000256" key="2">
    <source>
        <dbReference type="SAM" id="SignalP"/>
    </source>
</evidence>
<dbReference type="GO" id="GO:0008233">
    <property type="term" value="F:peptidase activity"/>
    <property type="evidence" value="ECO:0007669"/>
    <property type="project" value="InterPro"/>
</dbReference>
<name>A0A4U1BBX9_9GAMM</name>
<dbReference type="OrthoDB" id="4510475at2"/>
<keyword evidence="2" id="KW-0732">Signal</keyword>
<evidence type="ECO:0000256" key="1">
    <source>
        <dbReference type="ARBA" id="ARBA00022801"/>
    </source>
</evidence>
<dbReference type="InterPro" id="IPR013595">
    <property type="entry name" value="Pept_S33_TAP-like_C"/>
</dbReference>
<evidence type="ECO:0000313" key="4">
    <source>
        <dbReference type="EMBL" id="TKB48130.1"/>
    </source>
</evidence>
<dbReference type="RefSeq" id="WP_136853824.1">
    <property type="nucleotide sequence ID" value="NZ_SWCI01000009.1"/>
</dbReference>
<dbReference type="Pfam" id="PF08386">
    <property type="entry name" value="Abhydrolase_4"/>
    <property type="match status" value="1"/>
</dbReference>
<sequence>MMTPLARCRSLLLAAVTLLPGLADANPAALTPCYLDGLNEQVQCGSLRLPEDYDRPQGRKIEVHFARIPAIKQVPGLKPLLAITGGPGQSALDDAALFEKVFSRIRQKRDLILIDQRGTGRSNLLSCDDQLFDDPLVTNDETLDYPRLLGECLEQLDADVRHYDSLTALMDFEQIRRHLGIDSWHLYGISYGTRMAQLYMRHHPQVLKTVTLDGVVPMDQPVVTISDAVTRASELLYEECHQDPHCQSRFGDLKQKLADLLNRLKRQPVALPVTDPISAERTTFLVTQNKLQGALRMALYSPSSRALIPYTIDQAWRDNFQPLLGMQMTSESDGFGIALGMHLSVICAEDQPRLSAAEAKRLSQASLTGKTMVNLFSTACQLWRMPAVDEAFGAALTSDIPTLLLSGEKDPATPPAWGIKAQAGLSNSLHLIAPYATHGVAFQSCAPRLIQQLIDSGTLAELNGECLQTDTRRAFYLNANGVEPVTRLK</sequence>
<dbReference type="SUPFAM" id="SSF53474">
    <property type="entry name" value="alpha/beta-Hydrolases"/>
    <property type="match status" value="1"/>
</dbReference>
<evidence type="ECO:0000259" key="3">
    <source>
        <dbReference type="Pfam" id="PF08386"/>
    </source>
</evidence>
<evidence type="ECO:0000313" key="5">
    <source>
        <dbReference type="Proteomes" id="UP000305674"/>
    </source>
</evidence>
<feature type="domain" description="Peptidase S33 tripeptidyl aminopeptidase-like C-terminal" evidence="3">
    <location>
        <begin position="368"/>
        <end position="466"/>
    </location>
</feature>
<dbReference type="GO" id="GO:0006508">
    <property type="term" value="P:proteolysis"/>
    <property type="evidence" value="ECO:0007669"/>
    <property type="project" value="InterPro"/>
</dbReference>
<accession>A0A4U1BBX9</accession>
<keyword evidence="5" id="KW-1185">Reference proteome</keyword>